<keyword evidence="2" id="KW-1185">Reference proteome</keyword>
<protein>
    <recommendedName>
        <fullName evidence="3">Right handed beta helix domain-containing protein</fullName>
    </recommendedName>
</protein>
<comment type="caution">
    <text evidence="1">The sequence shown here is derived from an EMBL/GenBank/DDBJ whole genome shotgun (WGS) entry which is preliminary data.</text>
</comment>
<dbReference type="InterPro" id="IPR013783">
    <property type="entry name" value="Ig-like_fold"/>
</dbReference>
<gene>
    <name evidence="1" type="ORF">IC230_24765</name>
</gene>
<dbReference type="InterPro" id="IPR011050">
    <property type="entry name" value="Pectin_lyase_fold/virulence"/>
</dbReference>
<dbReference type="SMART" id="SM00710">
    <property type="entry name" value="PbH1"/>
    <property type="match status" value="9"/>
</dbReference>
<dbReference type="EMBL" id="JACXAA010000011">
    <property type="protein sequence ID" value="MBD2756133.1"/>
    <property type="molecule type" value="Genomic_DNA"/>
</dbReference>
<name>A0A927B6D0_9BACT</name>
<proteinExistence type="predicted"/>
<sequence>MMYNYTPDSGRLRSSQSDIAFRKPAWATTFLGYTFSKLASGLLATFLGLVLFAGQSKADDVYLSAGGSGTQTGNSWNNAKDFNTYFNTFFPSAGAIPAGTHIYIKAGNYSITPAQPAALNANDILIQGGFPLTATGVDKSGYNPLANITKITSTGGFVGTNGSLSASTNVIELKGIEFGGAGSFYFGNIGAQGTRGTFKFTDLNIHNVSGQAVFFQANGSGSSASFTNCLFANNINGAGGGAAISNPPTNLPLTIVRCSFTGNNNSAGSANGGGAIFSESNLTISDSYFCDNTSYVGGAIGVPTVGSVNPVYTVTNSTFYHNRAILYGGAIGLSSGSIDITGCKFYDNISNGSRGGGGICVVLSSIGTVNTVDDCMFYNNGTLTPVAPYGGGAISLMQGGSSNYQITNSKFVKNYVNSGYGGAICYDNNGGTATPTISGCLFYDNKANGGSTGLGADLGIRYGTISSYPRYVVNSSKLQLAQSAYLGFNGGGSGSGTNGYVFGTGPNVNTFSNTTDDGGIGTPTFSCPTSINAVAVNIEGQVWDDVNGNVTFEGSENGTNAGGPLFVNLVDGTGTVIASTTVSASGSYTLAAPTSTTGLKLVLTNTATATAPGPLPSQWVNTGENVGSSNSATQSATLGQIELSIGTTAITAQNFGIEHLPTPGSGTATVSNAGGTTPVTVPPSAFTSTSPSSDTGDTPPGSVTAIHITTFPSNVTSLTINGTVYTSIPGGGITVPTDGNGAPTVPILVDPTNDSQPVSFTFTAIDNAGKESTTTGTAVLLPAPDLTPIIYARPSSVYNTTDLTVVVDVVELLGVPTSGLITVRVTKDARVNLVFIPSTTLVGGRSVSNSVWNVDLSNPSYYTLSTSQPIGAGDKLSFGFTGTLTPGATTGVLTLSSVILGGSGGEVRVNNNVDADKIDYFQQ</sequence>
<dbReference type="RefSeq" id="WP_191041760.1">
    <property type="nucleotide sequence ID" value="NZ_JACXAA010000011.1"/>
</dbReference>
<dbReference type="Proteomes" id="UP000653797">
    <property type="component" value="Unassembled WGS sequence"/>
</dbReference>
<dbReference type="AlphaFoldDB" id="A0A927B6D0"/>
<evidence type="ECO:0000313" key="1">
    <source>
        <dbReference type="EMBL" id="MBD2756133.1"/>
    </source>
</evidence>
<evidence type="ECO:0008006" key="3">
    <source>
        <dbReference type="Google" id="ProtNLM"/>
    </source>
</evidence>
<dbReference type="PANTHER" id="PTHR11319:SF35">
    <property type="entry name" value="OUTER MEMBRANE PROTEIN PMPC-RELATED"/>
    <property type="match status" value="1"/>
</dbReference>
<dbReference type="InterPro" id="IPR006626">
    <property type="entry name" value="PbH1"/>
</dbReference>
<evidence type="ECO:0000313" key="2">
    <source>
        <dbReference type="Proteomes" id="UP000653797"/>
    </source>
</evidence>
<dbReference type="Gene3D" id="2.60.40.10">
    <property type="entry name" value="Immunoglobulins"/>
    <property type="match status" value="1"/>
</dbReference>
<dbReference type="PANTHER" id="PTHR11319">
    <property type="entry name" value="G PROTEIN-COUPLED RECEPTOR-RELATED"/>
    <property type="match status" value="1"/>
</dbReference>
<dbReference type="SUPFAM" id="SSF51126">
    <property type="entry name" value="Pectin lyase-like"/>
    <property type="match status" value="1"/>
</dbReference>
<reference evidence="1" key="1">
    <citation type="submission" date="2020-09" db="EMBL/GenBank/DDBJ databases">
        <authorList>
            <person name="Kim M.K."/>
        </authorList>
    </citation>
    <scope>NUCLEOTIDE SEQUENCE</scope>
    <source>
        <strain evidence="1">BT704</strain>
    </source>
</reference>
<accession>A0A927B6D0</accession>
<organism evidence="1 2">
    <name type="scientific">Spirosoma validum</name>
    <dbReference type="NCBI Taxonomy" id="2771355"/>
    <lineage>
        <taxon>Bacteria</taxon>
        <taxon>Pseudomonadati</taxon>
        <taxon>Bacteroidota</taxon>
        <taxon>Cytophagia</taxon>
        <taxon>Cytophagales</taxon>
        <taxon>Cytophagaceae</taxon>
        <taxon>Spirosoma</taxon>
    </lineage>
</organism>